<dbReference type="EMBL" id="WTPW01000550">
    <property type="protein sequence ID" value="KAF0500618.1"/>
    <property type="molecule type" value="Genomic_DNA"/>
</dbReference>
<dbReference type="Gene3D" id="3.40.50.300">
    <property type="entry name" value="P-loop containing nucleotide triphosphate hydrolases"/>
    <property type="match status" value="1"/>
</dbReference>
<keyword evidence="3" id="KW-0175">Coiled coil</keyword>
<evidence type="ECO:0000313" key="6">
    <source>
        <dbReference type="EMBL" id="KAF0500618.1"/>
    </source>
</evidence>
<reference evidence="6 7" key="1">
    <citation type="journal article" date="2019" name="Environ. Microbiol.">
        <title>At the nexus of three kingdoms: the genome of the mycorrhizal fungus Gigaspora margarita provides insights into plant, endobacterial and fungal interactions.</title>
        <authorList>
            <person name="Venice F."/>
            <person name="Ghignone S."/>
            <person name="Salvioli di Fossalunga A."/>
            <person name="Amselem J."/>
            <person name="Novero M."/>
            <person name="Xianan X."/>
            <person name="Sedzielewska Toro K."/>
            <person name="Morin E."/>
            <person name="Lipzen A."/>
            <person name="Grigoriev I.V."/>
            <person name="Henrissat B."/>
            <person name="Martin F.M."/>
            <person name="Bonfante P."/>
        </authorList>
    </citation>
    <scope>NUCLEOTIDE SEQUENCE [LARGE SCALE GENOMIC DNA]</scope>
    <source>
        <strain evidence="6 7">BEG34</strain>
    </source>
</reference>
<keyword evidence="6" id="KW-0378">Hydrolase</keyword>
<accession>A0A8H4AIU0</accession>
<dbReference type="SUPFAM" id="SSF52540">
    <property type="entry name" value="P-loop containing nucleoside triphosphate hydrolases"/>
    <property type="match status" value="1"/>
</dbReference>
<evidence type="ECO:0000256" key="2">
    <source>
        <dbReference type="ARBA" id="ARBA00023134"/>
    </source>
</evidence>
<keyword evidence="4" id="KW-0472">Membrane</keyword>
<evidence type="ECO:0000313" key="7">
    <source>
        <dbReference type="Proteomes" id="UP000439903"/>
    </source>
</evidence>
<dbReference type="InterPro" id="IPR006703">
    <property type="entry name" value="G_AIG1"/>
</dbReference>
<name>A0A8H4AIU0_GIGMA</name>
<evidence type="ECO:0000259" key="5">
    <source>
        <dbReference type="Pfam" id="PF04548"/>
    </source>
</evidence>
<dbReference type="PANTHER" id="PTHR10903">
    <property type="entry name" value="GTPASE, IMAP FAMILY MEMBER-RELATED"/>
    <property type="match status" value="1"/>
</dbReference>
<sequence>MEITDEYCIKNILLVGNTGSGKSSIANTLTNTNDFEVGGDSPNSITKWVQTGEFKSDGVNYRIIDTIGIGDTELSQEQVLYKILEGINQYIEEGLYQIFFVTNSTVKFTENEKKTYELFEGETFFGKKMGDFTTIIRTKFFGFRDSEKCKKHMQELDNNKQASEIVKKCNDVVFIDNFQPQGGKQTGKTLLDGLRTIFIDNFQSQERKHSRQILLEYLKNCKNNIYKPKASFTDFLRVVNEFDLLVEETSQTIDEYFKSLNILEEKIPNLMNNREETINCVTANKESLNKKIKTLVKNNDNGIIISGLSTLILTFSEVSIFATILNTAILNSVILPSISTLAVMAAPMIPLYIASFFYLFNGISVNSKEKEDRKKFKDTIDKDFKKFKDFINSLEELNKIHEKFVDINERFDNLTYKKGSIDQNKIGILKDILSQNFKKTSIKDYDKNNEKEYNYSDLNFKKYIKSNVLGILGMLIPIVPLSGIMSLVKLYNKNFKSNQISEEVIKKKSFCSQTFIDMEELVKKLDESFEYIEEINSYIETKIDKCNDNKKKIESILKYKNFDFNIEPFIEAMIIINDEYKI</sequence>
<keyword evidence="7" id="KW-1185">Reference proteome</keyword>
<dbReference type="InterPro" id="IPR027417">
    <property type="entry name" value="P-loop_NTPase"/>
</dbReference>
<keyword evidence="1" id="KW-0547">Nucleotide-binding</keyword>
<dbReference type="OrthoDB" id="8954335at2759"/>
<dbReference type="GO" id="GO:0016787">
    <property type="term" value="F:hydrolase activity"/>
    <property type="evidence" value="ECO:0007669"/>
    <property type="project" value="UniProtKB-KW"/>
</dbReference>
<dbReference type="Proteomes" id="UP000439903">
    <property type="component" value="Unassembled WGS sequence"/>
</dbReference>
<dbReference type="Pfam" id="PF04548">
    <property type="entry name" value="AIG1"/>
    <property type="match status" value="1"/>
</dbReference>
<feature type="transmembrane region" description="Helical" evidence="4">
    <location>
        <begin position="303"/>
        <end position="325"/>
    </location>
</feature>
<evidence type="ECO:0000256" key="1">
    <source>
        <dbReference type="ARBA" id="ARBA00022741"/>
    </source>
</evidence>
<comment type="caution">
    <text evidence="6">The sequence shown here is derived from an EMBL/GenBank/DDBJ whole genome shotgun (WGS) entry which is preliminary data.</text>
</comment>
<organism evidence="6 7">
    <name type="scientific">Gigaspora margarita</name>
    <dbReference type="NCBI Taxonomy" id="4874"/>
    <lineage>
        <taxon>Eukaryota</taxon>
        <taxon>Fungi</taxon>
        <taxon>Fungi incertae sedis</taxon>
        <taxon>Mucoromycota</taxon>
        <taxon>Glomeromycotina</taxon>
        <taxon>Glomeromycetes</taxon>
        <taxon>Diversisporales</taxon>
        <taxon>Gigasporaceae</taxon>
        <taxon>Gigaspora</taxon>
    </lineage>
</organism>
<keyword evidence="2" id="KW-0342">GTP-binding</keyword>
<keyword evidence="4" id="KW-1133">Transmembrane helix</keyword>
<feature type="transmembrane region" description="Helical" evidence="4">
    <location>
        <begin position="468"/>
        <end position="491"/>
    </location>
</feature>
<gene>
    <name evidence="6" type="ORF">F8M41_020235</name>
</gene>
<feature type="domain" description="AIG1-type G" evidence="5">
    <location>
        <begin position="10"/>
        <end position="198"/>
    </location>
</feature>
<dbReference type="GO" id="GO:0005525">
    <property type="term" value="F:GTP binding"/>
    <property type="evidence" value="ECO:0007669"/>
    <property type="project" value="UniProtKB-KW"/>
</dbReference>
<dbReference type="AlphaFoldDB" id="A0A8H4AIU0"/>
<feature type="transmembrane region" description="Helical" evidence="4">
    <location>
        <begin position="337"/>
        <end position="360"/>
    </location>
</feature>
<dbReference type="InterPro" id="IPR045058">
    <property type="entry name" value="GIMA/IAN/Toc"/>
</dbReference>
<dbReference type="PANTHER" id="PTHR10903:SF184">
    <property type="entry name" value="GTP-BINDING PROTEIN A"/>
    <property type="match status" value="1"/>
</dbReference>
<evidence type="ECO:0000256" key="3">
    <source>
        <dbReference type="SAM" id="Coils"/>
    </source>
</evidence>
<evidence type="ECO:0000256" key="4">
    <source>
        <dbReference type="SAM" id="Phobius"/>
    </source>
</evidence>
<proteinExistence type="predicted"/>
<keyword evidence="4" id="KW-0812">Transmembrane</keyword>
<protein>
    <submittedName>
        <fullName evidence="6">P-loop containing nucleoside triphosphate hydrolase protein</fullName>
    </submittedName>
</protein>
<feature type="coiled-coil region" evidence="3">
    <location>
        <begin position="246"/>
        <end position="298"/>
    </location>
</feature>